<dbReference type="Pfam" id="PF00440">
    <property type="entry name" value="TetR_N"/>
    <property type="match status" value="1"/>
</dbReference>
<name>A0ABS4GBT7_9FIRM</name>
<feature type="DNA-binding region" description="H-T-H motif" evidence="2">
    <location>
        <begin position="32"/>
        <end position="51"/>
    </location>
</feature>
<dbReference type="PANTHER" id="PTHR43479:SF11">
    <property type="entry name" value="ACREF_ENVCD OPERON REPRESSOR-RELATED"/>
    <property type="match status" value="1"/>
</dbReference>
<sequence length="211" mass="24535">MNKRELQGIETKKRLIECARKLFKEKGFNRTTVDDIIKEANSSKGGFYTHFKSKEELLFNMVPLINEIYDSFLKMDFKSTNAIEKISIFIQYVFKTMTDEIGLEFISTIYASQIKDLTTESFLIIDSERTYYIVFEKLIEEGKAKNEIKPEVNTKDTIDIFTTCFRGAIYDWCLHKGEFNLAEYGGKIMDIILNSIKVAQKNGHTLLNREV</sequence>
<dbReference type="PROSITE" id="PS01081">
    <property type="entry name" value="HTH_TETR_1"/>
    <property type="match status" value="1"/>
</dbReference>
<proteinExistence type="predicted"/>
<dbReference type="RefSeq" id="WP_209510891.1">
    <property type="nucleotide sequence ID" value="NZ_JAGGKS010000002.1"/>
</dbReference>
<dbReference type="InterPro" id="IPR036271">
    <property type="entry name" value="Tet_transcr_reg_TetR-rel_C_sf"/>
</dbReference>
<gene>
    <name evidence="4" type="ORF">J2Z76_001007</name>
</gene>
<evidence type="ECO:0000313" key="4">
    <source>
        <dbReference type="EMBL" id="MBP1925150.1"/>
    </source>
</evidence>
<keyword evidence="1 2" id="KW-0238">DNA-binding</keyword>
<accession>A0ABS4GBT7</accession>
<feature type="domain" description="HTH tetR-type" evidence="3">
    <location>
        <begin position="9"/>
        <end position="69"/>
    </location>
</feature>
<organism evidence="4 5">
    <name type="scientific">Sedimentibacter acidaminivorans</name>
    <dbReference type="NCBI Taxonomy" id="913099"/>
    <lineage>
        <taxon>Bacteria</taxon>
        <taxon>Bacillati</taxon>
        <taxon>Bacillota</taxon>
        <taxon>Tissierellia</taxon>
        <taxon>Sedimentibacter</taxon>
    </lineage>
</organism>
<dbReference type="PRINTS" id="PR00455">
    <property type="entry name" value="HTHTETR"/>
</dbReference>
<dbReference type="InterPro" id="IPR050624">
    <property type="entry name" value="HTH-type_Tx_Regulator"/>
</dbReference>
<dbReference type="Pfam" id="PF08359">
    <property type="entry name" value="TetR_C_4"/>
    <property type="match status" value="1"/>
</dbReference>
<dbReference type="PROSITE" id="PS50977">
    <property type="entry name" value="HTH_TETR_2"/>
    <property type="match status" value="1"/>
</dbReference>
<dbReference type="PANTHER" id="PTHR43479">
    <property type="entry name" value="ACREF/ENVCD OPERON REPRESSOR-RELATED"/>
    <property type="match status" value="1"/>
</dbReference>
<keyword evidence="5" id="KW-1185">Reference proteome</keyword>
<dbReference type="EMBL" id="JAGGKS010000002">
    <property type="protein sequence ID" value="MBP1925150.1"/>
    <property type="molecule type" value="Genomic_DNA"/>
</dbReference>
<dbReference type="InterPro" id="IPR013570">
    <property type="entry name" value="Tscrpt_reg_YsiA_C"/>
</dbReference>
<evidence type="ECO:0000313" key="5">
    <source>
        <dbReference type="Proteomes" id="UP001519342"/>
    </source>
</evidence>
<dbReference type="Proteomes" id="UP001519342">
    <property type="component" value="Unassembled WGS sequence"/>
</dbReference>
<dbReference type="Gene3D" id="1.10.357.10">
    <property type="entry name" value="Tetracycline Repressor, domain 2"/>
    <property type="match status" value="1"/>
</dbReference>
<evidence type="ECO:0000259" key="3">
    <source>
        <dbReference type="PROSITE" id="PS50977"/>
    </source>
</evidence>
<dbReference type="InterPro" id="IPR009057">
    <property type="entry name" value="Homeodomain-like_sf"/>
</dbReference>
<reference evidence="4 5" key="1">
    <citation type="submission" date="2021-03" db="EMBL/GenBank/DDBJ databases">
        <title>Genomic Encyclopedia of Type Strains, Phase IV (KMG-IV): sequencing the most valuable type-strain genomes for metagenomic binning, comparative biology and taxonomic classification.</title>
        <authorList>
            <person name="Goeker M."/>
        </authorList>
    </citation>
    <scope>NUCLEOTIDE SEQUENCE [LARGE SCALE GENOMIC DNA]</scope>
    <source>
        <strain evidence="4 5">DSM 24004</strain>
    </source>
</reference>
<comment type="caution">
    <text evidence="4">The sequence shown here is derived from an EMBL/GenBank/DDBJ whole genome shotgun (WGS) entry which is preliminary data.</text>
</comment>
<evidence type="ECO:0000256" key="1">
    <source>
        <dbReference type="ARBA" id="ARBA00023125"/>
    </source>
</evidence>
<dbReference type="SUPFAM" id="SSF48498">
    <property type="entry name" value="Tetracyclin repressor-like, C-terminal domain"/>
    <property type="match status" value="1"/>
</dbReference>
<dbReference type="InterPro" id="IPR023772">
    <property type="entry name" value="DNA-bd_HTH_TetR-type_CS"/>
</dbReference>
<dbReference type="Gene3D" id="1.10.10.60">
    <property type="entry name" value="Homeodomain-like"/>
    <property type="match status" value="1"/>
</dbReference>
<dbReference type="SUPFAM" id="SSF46689">
    <property type="entry name" value="Homeodomain-like"/>
    <property type="match status" value="1"/>
</dbReference>
<evidence type="ECO:0000256" key="2">
    <source>
        <dbReference type="PROSITE-ProRule" id="PRU00335"/>
    </source>
</evidence>
<dbReference type="InterPro" id="IPR001647">
    <property type="entry name" value="HTH_TetR"/>
</dbReference>
<protein>
    <recommendedName>
        <fullName evidence="3">HTH tetR-type domain-containing protein</fullName>
    </recommendedName>
</protein>